<organism evidence="1 2">
    <name type="scientific">Thiohalocapsa halophila</name>
    <dbReference type="NCBI Taxonomy" id="69359"/>
    <lineage>
        <taxon>Bacteria</taxon>
        <taxon>Pseudomonadati</taxon>
        <taxon>Pseudomonadota</taxon>
        <taxon>Gammaproteobacteria</taxon>
        <taxon>Chromatiales</taxon>
        <taxon>Chromatiaceae</taxon>
        <taxon>Thiohalocapsa</taxon>
    </lineage>
</organism>
<gene>
    <name evidence="1" type="ORF">CKO31_10605</name>
</gene>
<sequence length="116" mass="12832">MLRVEVSTPQAAMEAFADTWERAERGESLAPMEHIGFESLAELLAVLTPQRWELIRLVRQHGPIPAADLPALIGRAEEPLAQDLALLSELGIIEVYAGDQVRVPWDEIDLRVPLAA</sequence>
<keyword evidence="2" id="KW-1185">Reference proteome</keyword>
<dbReference type="Proteomes" id="UP000748752">
    <property type="component" value="Unassembled WGS sequence"/>
</dbReference>
<dbReference type="SUPFAM" id="SSF46785">
    <property type="entry name" value="Winged helix' DNA-binding domain"/>
    <property type="match status" value="1"/>
</dbReference>
<comment type="caution">
    <text evidence="1">The sequence shown here is derived from an EMBL/GenBank/DDBJ whole genome shotgun (WGS) entry which is preliminary data.</text>
</comment>
<evidence type="ECO:0008006" key="3">
    <source>
        <dbReference type="Google" id="ProtNLM"/>
    </source>
</evidence>
<proteinExistence type="predicted"/>
<dbReference type="EMBL" id="NRRV01000022">
    <property type="protein sequence ID" value="MBK1631183.1"/>
    <property type="molecule type" value="Genomic_DNA"/>
</dbReference>
<protein>
    <recommendedName>
        <fullName evidence="3">Transcriptional regulator</fullName>
    </recommendedName>
</protein>
<evidence type="ECO:0000313" key="2">
    <source>
        <dbReference type="Proteomes" id="UP000748752"/>
    </source>
</evidence>
<dbReference type="Pfam" id="PF25212">
    <property type="entry name" value="HVO_A0114"/>
    <property type="match status" value="1"/>
</dbReference>
<accession>A0ABS1CHJ5</accession>
<reference evidence="1 2" key="1">
    <citation type="journal article" date="2020" name="Microorganisms">
        <title>Osmotic Adaptation and Compatible Solute Biosynthesis of Phototrophic Bacteria as Revealed from Genome Analyses.</title>
        <authorList>
            <person name="Imhoff J.F."/>
            <person name="Rahn T."/>
            <person name="Kunzel S."/>
            <person name="Keller A."/>
            <person name="Neulinger S.C."/>
        </authorList>
    </citation>
    <scope>NUCLEOTIDE SEQUENCE [LARGE SCALE GENOMIC DNA]</scope>
    <source>
        <strain evidence="1 2">DSM 6210</strain>
    </source>
</reference>
<dbReference type="InterPro" id="IPR036390">
    <property type="entry name" value="WH_DNA-bd_sf"/>
</dbReference>
<name>A0ABS1CHJ5_9GAMM</name>
<evidence type="ECO:0000313" key="1">
    <source>
        <dbReference type="EMBL" id="MBK1631183.1"/>
    </source>
</evidence>